<dbReference type="EMBL" id="CM047947">
    <property type="protein sequence ID" value="KAI9897007.1"/>
    <property type="molecule type" value="Genomic_DNA"/>
</dbReference>
<proteinExistence type="predicted"/>
<gene>
    <name evidence="1" type="ORF">N3K66_008029</name>
</gene>
<reference evidence="1" key="1">
    <citation type="submission" date="2022-10" db="EMBL/GenBank/DDBJ databases">
        <title>Complete Genome of Trichothecium roseum strain YXFP-22015, a Plant Pathogen Isolated from Citrus.</title>
        <authorList>
            <person name="Wang Y."/>
            <person name="Zhu L."/>
        </authorList>
    </citation>
    <scope>NUCLEOTIDE SEQUENCE</scope>
    <source>
        <strain evidence="1">YXFP-22015</strain>
    </source>
</reference>
<dbReference type="Proteomes" id="UP001163324">
    <property type="component" value="Chromosome 8"/>
</dbReference>
<name>A0ACC0UST4_9HYPO</name>
<keyword evidence="2" id="KW-1185">Reference proteome</keyword>
<protein>
    <submittedName>
        <fullName evidence="1">Uncharacterized protein</fullName>
    </submittedName>
</protein>
<evidence type="ECO:0000313" key="2">
    <source>
        <dbReference type="Proteomes" id="UP001163324"/>
    </source>
</evidence>
<accession>A0ACC0UST4</accession>
<evidence type="ECO:0000313" key="1">
    <source>
        <dbReference type="EMBL" id="KAI9897007.1"/>
    </source>
</evidence>
<organism evidence="1 2">
    <name type="scientific">Trichothecium roseum</name>
    <dbReference type="NCBI Taxonomy" id="47278"/>
    <lineage>
        <taxon>Eukaryota</taxon>
        <taxon>Fungi</taxon>
        <taxon>Dikarya</taxon>
        <taxon>Ascomycota</taxon>
        <taxon>Pezizomycotina</taxon>
        <taxon>Sordariomycetes</taxon>
        <taxon>Hypocreomycetidae</taxon>
        <taxon>Hypocreales</taxon>
        <taxon>Hypocreales incertae sedis</taxon>
        <taxon>Trichothecium</taxon>
    </lineage>
</organism>
<comment type="caution">
    <text evidence="1">The sequence shown here is derived from an EMBL/GenBank/DDBJ whole genome shotgun (WGS) entry which is preliminary data.</text>
</comment>
<sequence length="335" mass="37748">MDVSSTFDEDDLTYGEDVTSDYAEGSQASEFTSINSTKFKHSWENGRRYQGYLQDRYGLPNDDAEQLREGLKHKLYTDYLLPENGLVIAPVGDHPQKIVDLGTGAGFWAQDVAEKYPSARVIGTDLSPIQPLWSPPNAEFRVEDLEDETRDWTGLYENADLFHIRALLQTLRDPNRLLEKAFRNLRPGGWIQIHEVIPRVVYEQSSASAVAAEAHPLNVLYERVGGPFADKYGWTLHITNDIPRLLQDVGFINVESRVISTPLGVWQSEPRQREIGSFVAAVYEDWVAAILAKYELLGFTPDEANKLGQDIVDSFVAPGGMIQWMDCWAQKPPTS</sequence>